<dbReference type="Gene3D" id="3.40.50.620">
    <property type="entry name" value="HUPs"/>
    <property type="match status" value="1"/>
</dbReference>
<dbReference type="STRING" id="1661.CQ11_03585"/>
<dbReference type="InterPro" id="IPR014729">
    <property type="entry name" value="Rossmann-like_a/b/a_fold"/>
</dbReference>
<dbReference type="EMBL" id="CP033905">
    <property type="protein sequence ID" value="AZR06283.1"/>
    <property type="molecule type" value="Genomic_DNA"/>
</dbReference>
<dbReference type="OrthoDB" id="9806661at2"/>
<dbReference type="GO" id="GO:0005524">
    <property type="term" value="F:ATP binding"/>
    <property type="evidence" value="ECO:0007669"/>
    <property type="project" value="UniProtKB-KW"/>
</dbReference>
<feature type="binding site" evidence="9">
    <location>
        <begin position="9"/>
        <end position="10"/>
    </location>
    <ligand>
        <name>ATP</name>
        <dbReference type="ChEBI" id="CHEBI:30616"/>
    </ligand>
</feature>
<evidence type="ECO:0000313" key="13">
    <source>
        <dbReference type="Proteomes" id="UP000275951"/>
    </source>
</evidence>
<comment type="subcellular location">
    <subcellularLocation>
        <location evidence="9">Cytoplasm</location>
    </subcellularLocation>
</comment>
<feature type="site" description="Transition state stabilizer" evidence="9">
    <location>
        <position position="17"/>
    </location>
</feature>
<feature type="binding site" evidence="9">
    <location>
        <position position="87"/>
    </location>
    <ligand>
        <name>substrate</name>
    </ligand>
</feature>
<dbReference type="EMBL" id="JBAGNM010000012">
    <property type="protein sequence ID" value="MEW6955171.1"/>
    <property type="molecule type" value="Genomic_DNA"/>
</dbReference>
<proteinExistence type="inferred from homology"/>
<comment type="catalytic activity">
    <reaction evidence="8 9">
        <text>(R)-4'-phosphopantetheine + ATP + H(+) = 3'-dephospho-CoA + diphosphate</text>
        <dbReference type="Rhea" id="RHEA:19801"/>
        <dbReference type="ChEBI" id="CHEBI:15378"/>
        <dbReference type="ChEBI" id="CHEBI:30616"/>
        <dbReference type="ChEBI" id="CHEBI:33019"/>
        <dbReference type="ChEBI" id="CHEBI:57328"/>
        <dbReference type="ChEBI" id="CHEBI:61723"/>
        <dbReference type="EC" id="2.7.7.3"/>
    </reaction>
</comment>
<dbReference type="Pfam" id="PF01467">
    <property type="entry name" value="CTP_transf_like"/>
    <property type="match status" value="1"/>
</dbReference>
<dbReference type="SUPFAM" id="SSF52374">
    <property type="entry name" value="Nucleotidylyl transferase"/>
    <property type="match status" value="1"/>
</dbReference>
<keyword evidence="5 9" id="KW-0067">ATP-binding</keyword>
<feature type="binding site" evidence="9">
    <location>
        <position position="98"/>
    </location>
    <ligand>
        <name>ATP</name>
        <dbReference type="ChEBI" id="CHEBI:30616"/>
    </ligand>
</feature>
<evidence type="ECO:0000256" key="9">
    <source>
        <dbReference type="HAMAP-Rule" id="MF_00151"/>
    </source>
</evidence>
<evidence type="ECO:0000256" key="1">
    <source>
        <dbReference type="ARBA" id="ARBA00022490"/>
    </source>
</evidence>
<dbReference type="GO" id="GO:0005737">
    <property type="term" value="C:cytoplasm"/>
    <property type="evidence" value="ECO:0007669"/>
    <property type="project" value="UniProtKB-SubCell"/>
</dbReference>
<protein>
    <recommendedName>
        <fullName evidence="9">Phosphopantetheine adenylyltransferase</fullName>
        <ecNumber evidence="9">2.7.7.3</ecNumber>
    </recommendedName>
    <alternativeName>
        <fullName evidence="9">Dephospho-CoA pyrophosphorylase</fullName>
    </alternativeName>
    <alternativeName>
        <fullName evidence="9">Pantetheine-phosphate adenylyltransferase</fullName>
        <shortName evidence="9">PPAT</shortName>
    </alternativeName>
</protein>
<keyword evidence="6 9" id="KW-0460">Magnesium</keyword>
<gene>
    <name evidence="9 12" type="primary">coaD</name>
    <name evidence="11" type="ORF">EBQ10_02560</name>
    <name evidence="12" type="ORF">V3M73_09085</name>
</gene>
<keyword evidence="4 9" id="KW-0547">Nucleotide-binding</keyword>
<evidence type="ECO:0000256" key="5">
    <source>
        <dbReference type="ARBA" id="ARBA00022840"/>
    </source>
</evidence>
<dbReference type="CDD" id="cd02163">
    <property type="entry name" value="PPAT"/>
    <property type="match status" value="1"/>
</dbReference>
<sequence length="157" mass="16807">MTLAVCPGSFDPLTLGHMDVIRRARAMFDEVIVAVGHNAKKTYLFSIEERVELARQALADIDAVRVEATTGLIAEFAQKQGAAAIVKGLRGGADYDAEQAMALLNRHLSGIETVFVMGDPALAHIASSFVKEIASYGGRIDDLVAPNVARALRKVNS</sequence>
<name>X4QTR4_9ACTO</name>
<feature type="binding site" evidence="9">
    <location>
        <position position="41"/>
    </location>
    <ligand>
        <name>substrate</name>
    </ligand>
</feature>
<accession>X4QTR4</accession>
<dbReference type="RefSeq" id="WP_024964590.1">
    <property type="nucleotide sequence ID" value="NZ_CP007519.1"/>
</dbReference>
<reference evidence="11 13" key="1">
    <citation type="submission" date="2018-11" db="EMBL/GenBank/DDBJ databases">
        <title>Multidrug-resistant genes are associated with an 42-kb island TGI1 carrying a complex class 1 integron in a Trueperella pyogenes.</title>
        <authorList>
            <person name="Dong W."/>
        </authorList>
    </citation>
    <scope>NUCLEOTIDE SEQUENCE [LARGE SCALE GENOMIC DNA]</scope>
    <source>
        <strain evidence="11 13">TP4</strain>
    </source>
</reference>
<dbReference type="HAMAP" id="MF_00151">
    <property type="entry name" value="PPAT_bact"/>
    <property type="match status" value="1"/>
</dbReference>
<dbReference type="AlphaFoldDB" id="X4QTR4"/>
<evidence type="ECO:0000259" key="10">
    <source>
        <dbReference type="Pfam" id="PF01467"/>
    </source>
</evidence>
<evidence type="ECO:0000313" key="14">
    <source>
        <dbReference type="Proteomes" id="UP001555100"/>
    </source>
</evidence>
<comment type="similarity">
    <text evidence="9">Belongs to the bacterial CoaD family.</text>
</comment>
<dbReference type="GO" id="GO:0015937">
    <property type="term" value="P:coenzyme A biosynthetic process"/>
    <property type="evidence" value="ECO:0007669"/>
    <property type="project" value="UniProtKB-UniRule"/>
</dbReference>
<feature type="binding site" evidence="9">
    <location>
        <begin position="88"/>
        <end position="90"/>
    </location>
    <ligand>
        <name>ATP</name>
        <dbReference type="ChEBI" id="CHEBI:30616"/>
    </ligand>
</feature>
<dbReference type="KEGG" id="tpy:CQ11_03585"/>
<reference evidence="12 14" key="2">
    <citation type="submission" date="2024-01" db="EMBL/GenBank/DDBJ databases">
        <title>Genomic analysis and antimicrobial resistance profiles of Trueperella pyogenes isolated from domestic and wild animals.</title>
        <authorList>
            <person name="Magossi G."/>
            <person name="Gzyl K.E."/>
            <person name="Holman D.B."/>
            <person name="Amat S."/>
        </authorList>
    </citation>
    <scope>NUCLEOTIDE SEQUENCE [LARGE SCALE GENOMIC DNA]</scope>
    <source>
        <strain evidence="12 14">1494</strain>
    </source>
</reference>
<keyword evidence="3 9" id="KW-0548">Nucleotidyltransferase</keyword>
<organism evidence="11 13">
    <name type="scientific">Trueperella pyogenes</name>
    <dbReference type="NCBI Taxonomy" id="1661"/>
    <lineage>
        <taxon>Bacteria</taxon>
        <taxon>Bacillati</taxon>
        <taxon>Actinomycetota</taxon>
        <taxon>Actinomycetes</taxon>
        <taxon>Actinomycetales</taxon>
        <taxon>Actinomycetaceae</taxon>
        <taxon>Trueperella</taxon>
    </lineage>
</organism>
<feature type="binding site" evidence="9">
    <location>
        <begin position="122"/>
        <end position="128"/>
    </location>
    <ligand>
        <name>ATP</name>
        <dbReference type="ChEBI" id="CHEBI:30616"/>
    </ligand>
</feature>
<keyword evidence="2 9" id="KW-0808">Transferase</keyword>
<dbReference type="EC" id="2.7.7.3" evidence="9"/>
<comment type="function">
    <text evidence="9">Reversibly transfers an adenylyl group from ATP to 4'-phosphopantetheine, yielding dephospho-CoA (dPCoA) and pyrophosphate.</text>
</comment>
<dbReference type="NCBIfam" id="TIGR01510">
    <property type="entry name" value="coaD_prev_kdtB"/>
    <property type="match status" value="1"/>
</dbReference>
<evidence type="ECO:0000313" key="12">
    <source>
        <dbReference type="EMBL" id="MEW6955171.1"/>
    </source>
</evidence>
<feature type="binding site" evidence="9">
    <location>
        <position position="17"/>
    </location>
    <ligand>
        <name>ATP</name>
        <dbReference type="ChEBI" id="CHEBI:30616"/>
    </ligand>
</feature>
<evidence type="ECO:0000256" key="6">
    <source>
        <dbReference type="ARBA" id="ARBA00022842"/>
    </source>
</evidence>
<keyword evidence="7 9" id="KW-0173">Coenzyme A biosynthesis</keyword>
<evidence type="ECO:0000256" key="8">
    <source>
        <dbReference type="ARBA" id="ARBA00029346"/>
    </source>
</evidence>
<evidence type="ECO:0000256" key="4">
    <source>
        <dbReference type="ARBA" id="ARBA00022741"/>
    </source>
</evidence>
<evidence type="ECO:0000256" key="7">
    <source>
        <dbReference type="ARBA" id="ARBA00022993"/>
    </source>
</evidence>
<comment type="subunit">
    <text evidence="9">Homohexamer.</text>
</comment>
<dbReference type="UniPathway" id="UPA00241">
    <property type="reaction ID" value="UER00355"/>
</dbReference>
<dbReference type="Proteomes" id="UP000275951">
    <property type="component" value="Chromosome"/>
</dbReference>
<feature type="domain" description="Cytidyltransferase-like" evidence="10">
    <location>
        <begin position="5"/>
        <end position="132"/>
    </location>
</feature>
<evidence type="ECO:0000256" key="3">
    <source>
        <dbReference type="ARBA" id="ARBA00022695"/>
    </source>
</evidence>
<keyword evidence="14" id="KW-1185">Reference proteome</keyword>
<dbReference type="PRINTS" id="PR01020">
    <property type="entry name" value="LPSBIOSNTHSS"/>
</dbReference>
<feature type="binding site" evidence="9">
    <location>
        <position position="73"/>
    </location>
    <ligand>
        <name>substrate</name>
    </ligand>
</feature>
<dbReference type="GeneID" id="97531821"/>
<dbReference type="InterPro" id="IPR001980">
    <property type="entry name" value="PPAT"/>
</dbReference>
<keyword evidence="1 9" id="KW-0963">Cytoplasm</keyword>
<evidence type="ECO:0000256" key="2">
    <source>
        <dbReference type="ARBA" id="ARBA00022679"/>
    </source>
</evidence>
<dbReference type="Proteomes" id="UP001555100">
    <property type="component" value="Unassembled WGS sequence"/>
</dbReference>
<dbReference type="InterPro" id="IPR004821">
    <property type="entry name" value="Cyt_trans-like"/>
</dbReference>
<dbReference type="PANTHER" id="PTHR21342:SF1">
    <property type="entry name" value="PHOSPHOPANTETHEINE ADENYLYLTRANSFERASE"/>
    <property type="match status" value="1"/>
</dbReference>
<comment type="cofactor">
    <cofactor evidence="9">
        <name>Mg(2+)</name>
        <dbReference type="ChEBI" id="CHEBI:18420"/>
    </cofactor>
</comment>
<evidence type="ECO:0000313" key="11">
    <source>
        <dbReference type="EMBL" id="AZR06283.1"/>
    </source>
</evidence>
<dbReference type="NCBIfam" id="TIGR00125">
    <property type="entry name" value="cyt_tran_rel"/>
    <property type="match status" value="1"/>
</dbReference>
<comment type="pathway">
    <text evidence="9">Cofactor biosynthesis; coenzyme A biosynthesis; CoA from (R)-pantothenate: step 4/5.</text>
</comment>
<feature type="binding site" evidence="9">
    <location>
        <position position="9"/>
    </location>
    <ligand>
        <name>substrate</name>
    </ligand>
</feature>
<dbReference type="PANTHER" id="PTHR21342">
    <property type="entry name" value="PHOSPHOPANTETHEINE ADENYLYLTRANSFERASE"/>
    <property type="match status" value="1"/>
</dbReference>
<dbReference type="GO" id="GO:0004595">
    <property type="term" value="F:pantetheine-phosphate adenylyltransferase activity"/>
    <property type="evidence" value="ECO:0007669"/>
    <property type="project" value="UniProtKB-UniRule"/>
</dbReference>